<evidence type="ECO:0000313" key="6">
    <source>
        <dbReference type="EMBL" id="KAF7304268.1"/>
    </source>
</evidence>
<dbReference type="OrthoDB" id="5547497at2759"/>
<keyword evidence="2 5" id="KW-0812">Transmembrane</keyword>
<reference evidence="6" key="1">
    <citation type="submission" date="2020-05" db="EMBL/GenBank/DDBJ databases">
        <title>Mycena genomes resolve the evolution of fungal bioluminescence.</title>
        <authorList>
            <person name="Tsai I.J."/>
        </authorList>
    </citation>
    <scope>NUCLEOTIDE SEQUENCE</scope>
    <source>
        <strain evidence="6">110903Hualien_Pintung</strain>
    </source>
</reference>
<comment type="function">
    <text evidence="5">Involved in the import of GDP-mannose from the cytoplasm into the Golgi lumen.</text>
</comment>
<evidence type="ECO:0000256" key="5">
    <source>
        <dbReference type="RuleBase" id="RU367097"/>
    </source>
</evidence>
<keyword evidence="5" id="KW-0333">Golgi apparatus</keyword>
<feature type="transmembrane region" description="Helical" evidence="5">
    <location>
        <begin position="186"/>
        <end position="202"/>
    </location>
</feature>
<feature type="transmembrane region" description="Helical" evidence="5">
    <location>
        <begin position="83"/>
        <end position="101"/>
    </location>
</feature>
<comment type="subunit">
    <text evidence="5">Homooligomer.</text>
</comment>
<accession>A0A8H6SS78</accession>
<sequence length="424" mass="46627">MQPRQPESSELEVFGVVSFYISAALVMVFVNKAVLNHTPDLPLTFLWVQVTVAVLLLRLLAYLNQTRFAAHVPEFKLPMLNWVVARNLLSYLTVGLVGLVFNTLCLAGVDAAFFQASFILEIARGLLLPFTIALSALQLKARPGREILFAAVIVTVGFVIGSVPSFTHKVMASADGRITHESAMGLIYGTISSFVLSVHAVLKKRALGHVEQSVITLSYWGNLFMMIALFLCMSLTGEIATLHAKYHDPKMQWRPFIVGSLVTGVFGFLLNISNSLSIKVTSPITHMFSSASFFSLRCVFVADPVFVQAAKGVIQTLLGMWIFGDIMTGSRVWSISTITAGTVYYTYVQTRPKPKPRFPTLPSTTNDLDKLALNNATDTAISGEKKTFEGKPGWVVTGWTAGLDEKEKRVSYVNEEKQGDEMKA</sequence>
<gene>
    <name evidence="6" type="ORF">HMN09_00828100</name>
</gene>
<keyword evidence="5" id="KW-0256">Endoplasmic reticulum</keyword>
<protein>
    <recommendedName>
        <fullName evidence="5">GDP-mannose transporter</fullName>
        <shortName evidence="5">GMT</shortName>
    </recommendedName>
</protein>
<organism evidence="6 7">
    <name type="scientific">Mycena chlorophos</name>
    <name type="common">Agaric fungus</name>
    <name type="synonym">Agaricus chlorophos</name>
    <dbReference type="NCBI Taxonomy" id="658473"/>
    <lineage>
        <taxon>Eukaryota</taxon>
        <taxon>Fungi</taxon>
        <taxon>Dikarya</taxon>
        <taxon>Basidiomycota</taxon>
        <taxon>Agaricomycotina</taxon>
        <taxon>Agaricomycetes</taxon>
        <taxon>Agaricomycetidae</taxon>
        <taxon>Agaricales</taxon>
        <taxon>Marasmiineae</taxon>
        <taxon>Mycenaceae</taxon>
        <taxon>Mycena</taxon>
    </lineage>
</organism>
<feature type="transmembrane region" description="Helical" evidence="5">
    <location>
        <begin position="256"/>
        <end position="276"/>
    </location>
</feature>
<comment type="caution">
    <text evidence="6">The sequence shown here is derived from an EMBL/GenBank/DDBJ whole genome shotgun (WGS) entry which is preliminary data.</text>
</comment>
<dbReference type="AlphaFoldDB" id="A0A8H6SS78"/>
<evidence type="ECO:0000256" key="4">
    <source>
        <dbReference type="ARBA" id="ARBA00023136"/>
    </source>
</evidence>
<feature type="transmembrane region" description="Helical" evidence="5">
    <location>
        <begin position="113"/>
        <end position="135"/>
    </location>
</feature>
<evidence type="ECO:0000256" key="3">
    <source>
        <dbReference type="ARBA" id="ARBA00022989"/>
    </source>
</evidence>
<keyword evidence="4 5" id="KW-0472">Membrane</keyword>
<dbReference type="Proteomes" id="UP000613580">
    <property type="component" value="Unassembled WGS sequence"/>
</dbReference>
<name>A0A8H6SS78_MYCCL</name>
<keyword evidence="7" id="KW-1185">Reference proteome</keyword>
<comment type="similarity">
    <text evidence="5">Belongs to the TPT transporter family. SLC35D subfamily.</text>
</comment>
<proteinExistence type="inferred from homology"/>
<dbReference type="GO" id="GO:0000139">
    <property type="term" value="C:Golgi membrane"/>
    <property type="evidence" value="ECO:0007669"/>
    <property type="project" value="UniProtKB-SubCell"/>
</dbReference>
<feature type="transmembrane region" description="Helical" evidence="5">
    <location>
        <begin position="147"/>
        <end position="166"/>
    </location>
</feature>
<keyword evidence="5" id="KW-0813">Transport</keyword>
<keyword evidence="5" id="KW-0968">Cytoplasmic vesicle</keyword>
<keyword evidence="3 5" id="KW-1133">Transmembrane helix</keyword>
<dbReference type="PANTHER" id="PTHR11132">
    <property type="entry name" value="SOLUTE CARRIER FAMILY 35"/>
    <property type="match status" value="1"/>
</dbReference>
<feature type="transmembrane region" description="Helical" evidence="5">
    <location>
        <begin position="43"/>
        <end position="63"/>
    </location>
</feature>
<evidence type="ECO:0000256" key="1">
    <source>
        <dbReference type="ARBA" id="ARBA00004141"/>
    </source>
</evidence>
<keyword evidence="5" id="KW-0762">Sugar transport</keyword>
<dbReference type="EMBL" id="JACAZE010000011">
    <property type="protein sequence ID" value="KAF7304268.1"/>
    <property type="molecule type" value="Genomic_DNA"/>
</dbReference>
<comment type="subcellular location">
    <subcellularLocation>
        <location evidence="5">Golgi apparatus membrane</location>
        <topology evidence="5">Multi-pass membrane protein</topology>
    </subcellularLocation>
    <subcellularLocation>
        <location evidence="5">Cytoplasmic vesicle membrane</location>
        <topology evidence="5">Multi-pass membrane protein</topology>
    </subcellularLocation>
    <subcellularLocation>
        <location evidence="5">Endoplasmic reticulum membrane</location>
        <topology evidence="5">Multi-pass membrane protein</topology>
    </subcellularLocation>
    <subcellularLocation>
        <location evidence="1">Membrane</location>
        <topology evidence="1">Multi-pass membrane protein</topology>
    </subcellularLocation>
</comment>
<feature type="transmembrane region" description="Helical" evidence="5">
    <location>
        <begin position="12"/>
        <end position="31"/>
    </location>
</feature>
<evidence type="ECO:0000256" key="2">
    <source>
        <dbReference type="ARBA" id="ARBA00022692"/>
    </source>
</evidence>
<dbReference type="GO" id="GO:0030659">
    <property type="term" value="C:cytoplasmic vesicle membrane"/>
    <property type="evidence" value="ECO:0007669"/>
    <property type="project" value="UniProtKB-SubCell"/>
</dbReference>
<evidence type="ECO:0000313" key="7">
    <source>
        <dbReference type="Proteomes" id="UP000613580"/>
    </source>
</evidence>
<dbReference type="GO" id="GO:0005789">
    <property type="term" value="C:endoplasmic reticulum membrane"/>
    <property type="evidence" value="ECO:0007669"/>
    <property type="project" value="UniProtKB-SubCell"/>
</dbReference>
<feature type="transmembrane region" description="Helical" evidence="5">
    <location>
        <begin position="214"/>
        <end position="236"/>
    </location>
</feature>
<dbReference type="InterPro" id="IPR050186">
    <property type="entry name" value="TPT_transporter"/>
</dbReference>